<name>A0AAN4YY02_ASPOZ</name>
<evidence type="ECO:0000256" key="1">
    <source>
        <dbReference type="SAM" id="MobiDB-lite"/>
    </source>
</evidence>
<dbReference type="EMBL" id="BSYA01000264">
    <property type="protein sequence ID" value="GMG37888.1"/>
    <property type="molecule type" value="Genomic_DNA"/>
</dbReference>
<gene>
    <name evidence="2" type="ORF">Aory04_001267000</name>
</gene>
<feature type="compositionally biased region" description="Polar residues" evidence="1">
    <location>
        <begin position="1"/>
        <end position="26"/>
    </location>
</feature>
<reference evidence="2" key="1">
    <citation type="submission" date="2023-04" db="EMBL/GenBank/DDBJ databases">
        <title>Aspergillus oryzae NBRC 4228.</title>
        <authorList>
            <person name="Ichikawa N."/>
            <person name="Sato H."/>
            <person name="Tonouchi N."/>
        </authorList>
    </citation>
    <scope>NUCLEOTIDE SEQUENCE</scope>
    <source>
        <strain evidence="2">NBRC 4228</strain>
    </source>
</reference>
<organism evidence="2 3">
    <name type="scientific">Aspergillus oryzae</name>
    <name type="common">Yellow koji mold</name>
    <dbReference type="NCBI Taxonomy" id="5062"/>
    <lineage>
        <taxon>Eukaryota</taxon>
        <taxon>Fungi</taxon>
        <taxon>Dikarya</taxon>
        <taxon>Ascomycota</taxon>
        <taxon>Pezizomycotina</taxon>
        <taxon>Eurotiomycetes</taxon>
        <taxon>Eurotiomycetidae</taxon>
        <taxon>Eurotiales</taxon>
        <taxon>Aspergillaceae</taxon>
        <taxon>Aspergillus</taxon>
        <taxon>Aspergillus subgen. Circumdati</taxon>
    </lineage>
</organism>
<sequence>MAETETISTNPNLPRPPSISSDNTIHVASVPAGPGSEDDTPPLHAVNVALRWNGSKTMIWRVLATFWCALVMGSNDAAYGAIIPYVCITFHT</sequence>
<feature type="region of interest" description="Disordered" evidence="1">
    <location>
        <begin position="1"/>
        <end position="40"/>
    </location>
</feature>
<dbReference type="AlphaFoldDB" id="A0AAN4YY02"/>
<protein>
    <submittedName>
        <fullName evidence="2">Unnamed protein product</fullName>
    </submittedName>
</protein>
<accession>A0AAN4YY02</accession>
<comment type="caution">
    <text evidence="2">The sequence shown here is derived from an EMBL/GenBank/DDBJ whole genome shotgun (WGS) entry which is preliminary data.</text>
</comment>
<proteinExistence type="predicted"/>
<dbReference type="Proteomes" id="UP001165205">
    <property type="component" value="Unassembled WGS sequence"/>
</dbReference>
<evidence type="ECO:0000313" key="3">
    <source>
        <dbReference type="Proteomes" id="UP001165205"/>
    </source>
</evidence>
<evidence type="ECO:0000313" key="2">
    <source>
        <dbReference type="EMBL" id="GMG37888.1"/>
    </source>
</evidence>